<proteinExistence type="predicted"/>
<accession>A0A0K1JMN1</accession>
<gene>
    <name evidence="2" type="ORF">VV02_22440</name>
</gene>
<reference evidence="2 3" key="1">
    <citation type="submission" date="2015-03" db="EMBL/GenBank/DDBJ databases">
        <title>Luteipulveratus halotolerans sp. nov., a novel actinobacterium (Dermacoccaceae) from Sarawak, Malaysia.</title>
        <authorList>
            <person name="Juboi H."/>
            <person name="Basik A."/>
            <person name="Shamsul S.S."/>
            <person name="Arnold P."/>
            <person name="Schmitt E.K."/>
            <person name="Sanglier J.-J."/>
            <person name="Yeo T."/>
        </authorList>
    </citation>
    <scope>NUCLEOTIDE SEQUENCE [LARGE SCALE GENOMIC DNA]</scope>
    <source>
        <strain evidence="2 3">MN07-A0370</strain>
    </source>
</reference>
<dbReference type="STRING" id="571913.VV02_22440"/>
<evidence type="ECO:0000313" key="2">
    <source>
        <dbReference type="EMBL" id="AKU17977.1"/>
    </source>
</evidence>
<sequence>MAERSASDRPVRTLGRAFGFLYVIGFAELWTAMIQRDFPSRDRSVSEVVNVAYWSVFATYAGATVLILVMSALVASCKLGLSLALLVGAAQIPTLVVLVWAAYFASWGSALFRVPDLLPAYLVFSTINVATIVCVLHSARLERLASRGRGGLST</sequence>
<feature type="transmembrane region" description="Helical" evidence="1">
    <location>
        <begin position="53"/>
        <end position="76"/>
    </location>
</feature>
<feature type="transmembrane region" description="Helical" evidence="1">
    <location>
        <begin position="14"/>
        <end position="33"/>
    </location>
</feature>
<dbReference type="KEGG" id="lmoi:VV02_22440"/>
<dbReference type="Proteomes" id="UP000066480">
    <property type="component" value="Chromosome"/>
</dbReference>
<feature type="transmembrane region" description="Helical" evidence="1">
    <location>
        <begin position="83"/>
        <end position="106"/>
    </location>
</feature>
<feature type="transmembrane region" description="Helical" evidence="1">
    <location>
        <begin position="118"/>
        <end position="139"/>
    </location>
</feature>
<protein>
    <submittedName>
        <fullName evidence="2">Uncharacterized protein</fullName>
    </submittedName>
</protein>
<organism evidence="2 3">
    <name type="scientific">Luteipulveratus mongoliensis</name>
    <dbReference type="NCBI Taxonomy" id="571913"/>
    <lineage>
        <taxon>Bacteria</taxon>
        <taxon>Bacillati</taxon>
        <taxon>Actinomycetota</taxon>
        <taxon>Actinomycetes</taxon>
        <taxon>Micrococcales</taxon>
        <taxon>Dermacoccaceae</taxon>
        <taxon>Luteipulveratus</taxon>
    </lineage>
</organism>
<evidence type="ECO:0000256" key="1">
    <source>
        <dbReference type="SAM" id="Phobius"/>
    </source>
</evidence>
<evidence type="ECO:0000313" key="3">
    <source>
        <dbReference type="Proteomes" id="UP000066480"/>
    </source>
</evidence>
<keyword evidence="1" id="KW-1133">Transmembrane helix</keyword>
<keyword evidence="1" id="KW-0812">Transmembrane</keyword>
<keyword evidence="1" id="KW-0472">Membrane</keyword>
<dbReference type="EMBL" id="CP011112">
    <property type="protein sequence ID" value="AKU17977.1"/>
    <property type="molecule type" value="Genomic_DNA"/>
</dbReference>
<keyword evidence="3" id="KW-1185">Reference proteome</keyword>
<dbReference type="AlphaFoldDB" id="A0A0K1JMN1"/>
<name>A0A0K1JMN1_9MICO</name>